<name>A0ABQ7FP74_9ACTN</name>
<dbReference type="InterPro" id="IPR024344">
    <property type="entry name" value="MDMPI_metal-binding"/>
</dbReference>
<dbReference type="NCBIfam" id="TIGR03086">
    <property type="entry name" value="TIGR03086 family metal-binding protein"/>
    <property type="match status" value="1"/>
</dbReference>
<organism evidence="2 3">
    <name type="scientific">Streptomyces lycii</name>
    <dbReference type="NCBI Taxonomy" id="2654337"/>
    <lineage>
        <taxon>Bacteria</taxon>
        <taxon>Bacillati</taxon>
        <taxon>Actinomycetota</taxon>
        <taxon>Actinomycetes</taxon>
        <taxon>Kitasatosporales</taxon>
        <taxon>Streptomycetaceae</taxon>
        <taxon>Streptomyces</taxon>
    </lineage>
</organism>
<evidence type="ECO:0000259" key="1">
    <source>
        <dbReference type="Pfam" id="PF11716"/>
    </source>
</evidence>
<dbReference type="NCBIfam" id="TIGR03083">
    <property type="entry name" value="maleylpyruvate isomerase family mycothiol-dependent enzyme"/>
    <property type="match status" value="1"/>
</dbReference>
<gene>
    <name evidence="2" type="ORF">GCU69_03495</name>
</gene>
<keyword evidence="3" id="KW-1185">Reference proteome</keyword>
<dbReference type="Pfam" id="PF11716">
    <property type="entry name" value="MDMPI_N"/>
    <property type="match status" value="1"/>
</dbReference>
<sequence>MPADPRPLAARAAAQLAVLLDDVRPEALARPTPCADWDVRALTEHIVSVAEAYAVIGETGRDEAPDGVRARPLPEAPADRAAVFATARERLAAAWRDDAKLDKAYVLPWGEVSGRGTLTGYLLDGVTHAWDLARALDSGRPLDPELAEVSLAAARRVLPPERRGGPTPFEPVRPAPQDADAYGRLAAWLG</sequence>
<feature type="non-terminal residue" evidence="2">
    <location>
        <position position="190"/>
    </location>
</feature>
<feature type="domain" description="Mycothiol-dependent maleylpyruvate isomerase metal-binding" evidence="1">
    <location>
        <begin position="10"/>
        <end position="133"/>
    </location>
</feature>
<proteinExistence type="predicted"/>
<reference evidence="2 3" key="1">
    <citation type="submission" date="2019-10" db="EMBL/GenBank/DDBJ databases">
        <title>Streptomyces tenebrisbrunneis sp.nov., an endogenous actinomycete isolated from of Lycium ruthenicum.</title>
        <authorList>
            <person name="Ma L."/>
        </authorList>
    </citation>
    <scope>NUCLEOTIDE SEQUENCE [LARGE SCALE GENOMIC DNA]</scope>
    <source>
        <strain evidence="2 3">TRM 66187</strain>
    </source>
</reference>
<dbReference type="InterPro" id="IPR034660">
    <property type="entry name" value="DinB/YfiT-like"/>
</dbReference>
<dbReference type="InterPro" id="IPR017517">
    <property type="entry name" value="Maleyloyr_isom"/>
</dbReference>
<evidence type="ECO:0000313" key="2">
    <source>
        <dbReference type="EMBL" id="KAF4410507.1"/>
    </source>
</evidence>
<evidence type="ECO:0000313" key="3">
    <source>
        <dbReference type="Proteomes" id="UP000621266"/>
    </source>
</evidence>
<dbReference type="Gene3D" id="1.20.120.450">
    <property type="entry name" value="dinb family like domain"/>
    <property type="match status" value="1"/>
</dbReference>
<dbReference type="Proteomes" id="UP000621266">
    <property type="component" value="Unassembled WGS sequence"/>
</dbReference>
<protein>
    <submittedName>
        <fullName evidence="2">TIGR03086 family protein</fullName>
    </submittedName>
</protein>
<comment type="caution">
    <text evidence="2">The sequence shown here is derived from an EMBL/GenBank/DDBJ whole genome shotgun (WGS) entry which is preliminary data.</text>
</comment>
<dbReference type="InterPro" id="IPR017520">
    <property type="entry name" value="CHP03086"/>
</dbReference>
<dbReference type="EMBL" id="WHPN01000071">
    <property type="protein sequence ID" value="KAF4410507.1"/>
    <property type="molecule type" value="Genomic_DNA"/>
</dbReference>
<accession>A0ABQ7FP74</accession>
<dbReference type="SUPFAM" id="SSF109854">
    <property type="entry name" value="DinB/YfiT-like putative metalloenzymes"/>
    <property type="match status" value="1"/>
</dbReference>